<dbReference type="EMBL" id="SMKX01000158">
    <property type="protein sequence ID" value="TDD47119.1"/>
    <property type="molecule type" value="Genomic_DNA"/>
</dbReference>
<evidence type="ECO:0000256" key="1">
    <source>
        <dbReference type="SAM" id="MobiDB-lite"/>
    </source>
</evidence>
<feature type="transmembrane region" description="Helical" evidence="2">
    <location>
        <begin position="92"/>
        <end position="112"/>
    </location>
</feature>
<dbReference type="AlphaFoldDB" id="A0A4R4YSC7"/>
<accession>A0A4R4YSC7</accession>
<feature type="compositionally biased region" description="Polar residues" evidence="1">
    <location>
        <begin position="325"/>
        <end position="336"/>
    </location>
</feature>
<keyword evidence="2" id="KW-0472">Membrane</keyword>
<feature type="transmembrane region" description="Helical" evidence="2">
    <location>
        <begin position="232"/>
        <end position="255"/>
    </location>
</feature>
<dbReference type="OrthoDB" id="5185521at2"/>
<dbReference type="RefSeq" id="WP_132175442.1">
    <property type="nucleotide sequence ID" value="NZ_SMKX01000158.1"/>
</dbReference>
<feature type="compositionally biased region" description="Pro residues" evidence="1">
    <location>
        <begin position="372"/>
        <end position="395"/>
    </location>
</feature>
<proteinExistence type="predicted"/>
<sequence>MNSTLTGAVAMYLSQVRAELSDLPPGELADVLEDVSGHLTEVAAEFETEPTIAALHERLGTPRQYADELRTAAGYPPRTTKPPVDPNPGKRALRWGLIAATVGPFFIVIAVFGGGAEVTAFFGFIGFAILFGAAYLGVKSLRGNEPRIVLDTPRGQSGERAIRDLIEQIPPNIRKEIVVIGQPVWWVLRGAVGGGGFFLLFGAGAVAVVGAIVGAIVSVWVARRTQQDQRWLWYVVPLNVVAAVAVPAFISAAFLGSYSGVFDRHDYRDSSSYNPPAEGLRWNGGEVTNLYGFDAQGKQIAVALYNQDGEPINLSLQDCATENREYSSGSAGTSNIVPHPVATTIEPTPSEDSNETEPPVEAKCVDLTKAPFTPPQFPTAGPTTPPTPSVTPTPTKPGASTTPPTKTPPPTGKPGVTLTVEPTR</sequence>
<keyword evidence="2" id="KW-1133">Transmembrane helix</keyword>
<name>A0A4R4YSC7_9ACTN</name>
<protein>
    <submittedName>
        <fullName evidence="3">Uncharacterized protein</fullName>
    </submittedName>
</protein>
<evidence type="ECO:0000313" key="4">
    <source>
        <dbReference type="Proteomes" id="UP000295124"/>
    </source>
</evidence>
<dbReference type="Pfam" id="PF22564">
    <property type="entry name" value="HAAS"/>
    <property type="match status" value="1"/>
</dbReference>
<organism evidence="3 4">
    <name type="scientific">Kribbella antibiotica</name>
    <dbReference type="NCBI Taxonomy" id="190195"/>
    <lineage>
        <taxon>Bacteria</taxon>
        <taxon>Bacillati</taxon>
        <taxon>Actinomycetota</taxon>
        <taxon>Actinomycetes</taxon>
        <taxon>Propionibacteriales</taxon>
        <taxon>Kribbellaceae</taxon>
        <taxon>Kribbella</taxon>
    </lineage>
</organism>
<dbReference type="Proteomes" id="UP000295124">
    <property type="component" value="Unassembled WGS sequence"/>
</dbReference>
<evidence type="ECO:0000313" key="3">
    <source>
        <dbReference type="EMBL" id="TDD47119.1"/>
    </source>
</evidence>
<keyword evidence="4" id="KW-1185">Reference proteome</keyword>
<gene>
    <name evidence="3" type="ORF">E1263_35195</name>
</gene>
<reference evidence="3 4" key="1">
    <citation type="submission" date="2019-03" db="EMBL/GenBank/DDBJ databases">
        <title>Draft genome sequences of novel Actinobacteria.</title>
        <authorList>
            <person name="Sahin N."/>
            <person name="Ay H."/>
            <person name="Saygin H."/>
        </authorList>
    </citation>
    <scope>NUCLEOTIDE SEQUENCE [LARGE SCALE GENOMIC DNA]</scope>
    <source>
        <strain evidence="3 4">JCM 13523</strain>
    </source>
</reference>
<keyword evidence="2" id="KW-0812">Transmembrane</keyword>
<feature type="region of interest" description="Disordered" evidence="1">
    <location>
        <begin position="325"/>
        <end position="424"/>
    </location>
</feature>
<evidence type="ECO:0000256" key="2">
    <source>
        <dbReference type="SAM" id="Phobius"/>
    </source>
</evidence>
<feature type="transmembrane region" description="Helical" evidence="2">
    <location>
        <begin position="197"/>
        <end position="220"/>
    </location>
</feature>
<feature type="transmembrane region" description="Helical" evidence="2">
    <location>
        <begin position="118"/>
        <end position="138"/>
    </location>
</feature>
<comment type="caution">
    <text evidence="3">The sequence shown here is derived from an EMBL/GenBank/DDBJ whole genome shotgun (WGS) entry which is preliminary data.</text>
</comment>